<dbReference type="InterPro" id="IPR011990">
    <property type="entry name" value="TPR-like_helical_dom_sf"/>
</dbReference>
<evidence type="ECO:0000313" key="8">
    <source>
        <dbReference type="Proteomes" id="UP000185511"/>
    </source>
</evidence>
<dbReference type="Gene3D" id="1.10.8.60">
    <property type="match status" value="1"/>
</dbReference>
<evidence type="ECO:0000313" key="7">
    <source>
        <dbReference type="EMBL" id="APU16512.1"/>
    </source>
</evidence>
<dbReference type="InterPro" id="IPR050168">
    <property type="entry name" value="AAA_ATPase_domain"/>
</dbReference>
<accession>A0AAC9LF69</accession>
<dbReference type="RefSeq" id="WP_198042823.1">
    <property type="nucleotide sequence ID" value="NZ_CP016076.1"/>
</dbReference>
<evidence type="ECO:0000256" key="4">
    <source>
        <dbReference type="RuleBase" id="RU003651"/>
    </source>
</evidence>
<dbReference type="KEGG" id="acad:UA74_22470"/>
<dbReference type="InterPro" id="IPR003960">
    <property type="entry name" value="ATPase_AAA_CS"/>
</dbReference>
<dbReference type="Gene3D" id="1.25.40.10">
    <property type="entry name" value="Tetratricopeptide repeat domain"/>
    <property type="match status" value="1"/>
</dbReference>
<organism evidence="7 8">
    <name type="scientific">Actinoalloteichus fjordicus</name>
    <dbReference type="NCBI Taxonomy" id="1612552"/>
    <lineage>
        <taxon>Bacteria</taxon>
        <taxon>Bacillati</taxon>
        <taxon>Actinomycetota</taxon>
        <taxon>Actinomycetes</taxon>
        <taxon>Pseudonocardiales</taxon>
        <taxon>Pseudonocardiaceae</taxon>
        <taxon>Actinoalloteichus</taxon>
    </lineage>
</organism>
<comment type="similarity">
    <text evidence="4">Belongs to the AAA ATPase family.</text>
</comment>
<reference evidence="8" key="1">
    <citation type="submission" date="2016-06" db="EMBL/GenBank/DDBJ databases">
        <title>Complete genome sequence of Actinoalloteichus fjordicus DSM 46855 (=ADI127-17), type strain of the new species Actinoalloteichus fjordicus.</title>
        <authorList>
            <person name="Ruckert C."/>
            <person name="Nouioui I."/>
            <person name="Willmese J."/>
            <person name="van Wezel G."/>
            <person name="Klenk H.-P."/>
            <person name="Kalinowski J."/>
            <person name="Zotchev S.B."/>
        </authorList>
    </citation>
    <scope>NUCLEOTIDE SEQUENCE [LARGE SCALE GENOMIC DNA]</scope>
    <source>
        <strain evidence="8">ADI127-7</strain>
    </source>
</reference>
<protein>
    <submittedName>
        <fullName evidence="7">ATPase family protein associated with various cellular activities (AAA)</fullName>
    </submittedName>
</protein>
<dbReference type="SUPFAM" id="SSF52540">
    <property type="entry name" value="P-loop containing nucleoside triphosphate hydrolases"/>
    <property type="match status" value="1"/>
</dbReference>
<evidence type="ECO:0000256" key="1">
    <source>
        <dbReference type="ARBA" id="ARBA00022741"/>
    </source>
</evidence>
<dbReference type="GO" id="GO:0005524">
    <property type="term" value="F:ATP binding"/>
    <property type="evidence" value="ECO:0007669"/>
    <property type="project" value="UniProtKB-KW"/>
</dbReference>
<evidence type="ECO:0000259" key="6">
    <source>
        <dbReference type="SMART" id="SM00382"/>
    </source>
</evidence>
<keyword evidence="1 4" id="KW-0547">Nucleotide-binding</keyword>
<dbReference type="InterPro" id="IPR027417">
    <property type="entry name" value="P-loop_NTPase"/>
</dbReference>
<dbReference type="EMBL" id="CP016076">
    <property type="protein sequence ID" value="APU16512.1"/>
    <property type="molecule type" value="Genomic_DNA"/>
</dbReference>
<dbReference type="Pfam" id="PF17862">
    <property type="entry name" value="AAA_lid_3"/>
    <property type="match status" value="1"/>
</dbReference>
<feature type="domain" description="AAA+ ATPase" evidence="6">
    <location>
        <begin position="169"/>
        <end position="306"/>
    </location>
</feature>
<dbReference type="GO" id="GO:0016887">
    <property type="term" value="F:ATP hydrolysis activity"/>
    <property type="evidence" value="ECO:0007669"/>
    <property type="project" value="InterPro"/>
</dbReference>
<keyword evidence="2 4" id="KW-0067">ATP-binding</keyword>
<dbReference type="InterPro" id="IPR041569">
    <property type="entry name" value="AAA_lid_3"/>
</dbReference>
<sequence>MNDSAAQRQAKIDALKAVLGVDSHDDDARLQLIEVLIDDGRTEEAMRGLVEILARDPSSAAATDLMRRLVSPTPAAPEPTASTQVPPASGAAPPLSTEAASPGPGDVERVPVTAAPPDGTDAETLVDVRSEAVRLADVAGMESVKERLEAAFLAPMRNLEVARAYGHSLRGGLLLYGPPGCGKTFIARAVAGELGAKFLSVSLADALDMWMGASEKNVRAIFNTARASAPCVLFIDEIDAIGGKRAAMAHSPMKNVVSQLLTEMDSVDSDNKGVFVLGATNHPWDIDSALRRPGRLDRMLFVTPPDESARLAIIRLNMRGRPVGSLDYASLVHRTEDFSGADLTYLCQAAAERAMLDSIRTNRIRDIETSDFTTALKDVKPSTKSWFHAARQVAQFANHDNSYDELISYLRRRRVV</sequence>
<dbReference type="FunFam" id="3.40.50.300:FF:001025">
    <property type="entry name" value="ATPase family, AAA domain-containing 2B"/>
    <property type="match status" value="1"/>
</dbReference>
<dbReference type="Proteomes" id="UP000185511">
    <property type="component" value="Chromosome"/>
</dbReference>
<proteinExistence type="inferred from homology"/>
<dbReference type="Pfam" id="PF14559">
    <property type="entry name" value="TPR_19"/>
    <property type="match status" value="1"/>
</dbReference>
<keyword evidence="8" id="KW-1185">Reference proteome</keyword>
<dbReference type="AlphaFoldDB" id="A0AAC9LF69"/>
<keyword evidence="3" id="KW-0175">Coiled coil</keyword>
<evidence type="ECO:0000256" key="5">
    <source>
        <dbReference type="SAM" id="MobiDB-lite"/>
    </source>
</evidence>
<feature type="region of interest" description="Disordered" evidence="5">
    <location>
        <begin position="72"/>
        <end position="121"/>
    </location>
</feature>
<evidence type="ECO:0000256" key="2">
    <source>
        <dbReference type="ARBA" id="ARBA00022840"/>
    </source>
</evidence>
<gene>
    <name evidence="7" type="ORF">UA74_22470</name>
</gene>
<dbReference type="PANTHER" id="PTHR23077:SF171">
    <property type="entry name" value="NUCLEAR VALOSIN-CONTAINING PROTEIN-LIKE"/>
    <property type="match status" value="1"/>
</dbReference>
<dbReference type="Pfam" id="PF00004">
    <property type="entry name" value="AAA"/>
    <property type="match status" value="1"/>
</dbReference>
<dbReference type="Gene3D" id="3.40.50.300">
    <property type="entry name" value="P-loop containing nucleotide triphosphate hydrolases"/>
    <property type="match status" value="1"/>
</dbReference>
<dbReference type="InterPro" id="IPR003959">
    <property type="entry name" value="ATPase_AAA_core"/>
</dbReference>
<evidence type="ECO:0000256" key="3">
    <source>
        <dbReference type="ARBA" id="ARBA00023054"/>
    </source>
</evidence>
<dbReference type="PROSITE" id="PS00674">
    <property type="entry name" value="AAA"/>
    <property type="match status" value="1"/>
</dbReference>
<dbReference type="PANTHER" id="PTHR23077">
    <property type="entry name" value="AAA-FAMILY ATPASE"/>
    <property type="match status" value="1"/>
</dbReference>
<name>A0AAC9LF69_9PSEU</name>
<dbReference type="InterPro" id="IPR003593">
    <property type="entry name" value="AAA+_ATPase"/>
</dbReference>
<dbReference type="SMART" id="SM00382">
    <property type="entry name" value="AAA"/>
    <property type="match status" value="1"/>
</dbReference>